<evidence type="ECO:0000313" key="1">
    <source>
        <dbReference type="EMBL" id="AFK36850.1"/>
    </source>
</evidence>
<dbReference type="AlphaFoldDB" id="I3S9A8"/>
<name>I3S9A8_MEDTR</name>
<organism evidence="1">
    <name type="scientific">Medicago truncatula</name>
    <name type="common">Barrel medic</name>
    <name type="synonym">Medicago tribuloides</name>
    <dbReference type="NCBI Taxonomy" id="3880"/>
    <lineage>
        <taxon>Eukaryota</taxon>
        <taxon>Viridiplantae</taxon>
        <taxon>Streptophyta</taxon>
        <taxon>Embryophyta</taxon>
        <taxon>Tracheophyta</taxon>
        <taxon>Spermatophyta</taxon>
        <taxon>Magnoliopsida</taxon>
        <taxon>eudicotyledons</taxon>
        <taxon>Gunneridae</taxon>
        <taxon>Pentapetalae</taxon>
        <taxon>rosids</taxon>
        <taxon>fabids</taxon>
        <taxon>Fabales</taxon>
        <taxon>Fabaceae</taxon>
        <taxon>Papilionoideae</taxon>
        <taxon>50 kb inversion clade</taxon>
        <taxon>NPAAA clade</taxon>
        <taxon>Hologalegina</taxon>
        <taxon>IRL clade</taxon>
        <taxon>Trifolieae</taxon>
        <taxon>Medicago</taxon>
    </lineage>
</organism>
<accession>I3S9A8</accession>
<reference evidence="1" key="1">
    <citation type="submission" date="2012-05" db="EMBL/GenBank/DDBJ databases">
        <authorList>
            <person name="Krishnakumar V."/>
            <person name="Cheung F."/>
            <person name="Xiao Y."/>
            <person name="Chan A."/>
            <person name="Moskal W.A."/>
            <person name="Town C.D."/>
        </authorList>
    </citation>
    <scope>NUCLEOTIDE SEQUENCE</scope>
</reference>
<proteinExistence type="evidence at transcript level"/>
<sequence length="57" mass="6522">MSTIYVVLGELKAVTKRVVDMSLSSKVHNCVDRLGYEKVVNKISTFNVSLHKLEVWR</sequence>
<protein>
    <submittedName>
        <fullName evidence="1">Uncharacterized protein</fullName>
    </submittedName>
</protein>
<dbReference type="EMBL" id="BT137055">
    <property type="protein sequence ID" value="AFK36850.1"/>
    <property type="molecule type" value="mRNA"/>
</dbReference>